<dbReference type="InterPro" id="IPR052614">
    <property type="entry name" value="CFAP65"/>
</dbReference>
<feature type="domain" description="CFAP65 tenth Ig-like" evidence="1">
    <location>
        <begin position="313"/>
        <end position="407"/>
    </location>
</feature>
<comment type="caution">
    <text evidence="3">The sequence shown here is derived from an EMBL/GenBank/DDBJ whole genome shotgun (WGS) entry which is preliminary data.</text>
</comment>
<dbReference type="PANTHER" id="PTHR46127:SF1">
    <property type="entry name" value="CILIA- AND FLAGELLA-ASSOCIATED PROTEIN 65"/>
    <property type="match status" value="1"/>
</dbReference>
<dbReference type="Gene3D" id="2.60.40.10">
    <property type="entry name" value="Immunoglobulins"/>
    <property type="match status" value="1"/>
</dbReference>
<protein>
    <submittedName>
        <fullName evidence="3">Uncharacterized protein</fullName>
    </submittedName>
</protein>
<dbReference type="Pfam" id="PF24816">
    <property type="entry name" value="Ig_CFAP65__9th"/>
    <property type="match status" value="1"/>
</dbReference>
<evidence type="ECO:0000259" key="2">
    <source>
        <dbReference type="Pfam" id="PF24816"/>
    </source>
</evidence>
<dbReference type="Proteomes" id="UP000553632">
    <property type="component" value="Unassembled WGS sequence"/>
</dbReference>
<dbReference type="AlphaFoldDB" id="A0A7J6TUG6"/>
<dbReference type="EMBL" id="JABANO010008698">
    <property type="protein sequence ID" value="KAF4748110.1"/>
    <property type="molecule type" value="Genomic_DNA"/>
</dbReference>
<reference evidence="3 4" key="1">
    <citation type="submission" date="2020-04" db="EMBL/GenBank/DDBJ databases">
        <title>Perkinsus olseni comparative genomics.</title>
        <authorList>
            <person name="Bogema D.R."/>
        </authorList>
    </citation>
    <scope>NUCLEOTIDE SEQUENCE [LARGE SCALE GENOMIC DNA]</scope>
    <source>
        <strain evidence="3 4">ATCC PRA-207</strain>
    </source>
</reference>
<dbReference type="InterPro" id="IPR056305">
    <property type="entry name" value="Ig_CFAP65_10th"/>
</dbReference>
<evidence type="ECO:0000313" key="3">
    <source>
        <dbReference type="EMBL" id="KAF4748110.1"/>
    </source>
</evidence>
<feature type="non-terminal residue" evidence="3">
    <location>
        <position position="430"/>
    </location>
</feature>
<keyword evidence="4" id="KW-1185">Reference proteome</keyword>
<gene>
    <name evidence="3" type="ORF">FOZ63_032432</name>
</gene>
<evidence type="ECO:0000313" key="4">
    <source>
        <dbReference type="Proteomes" id="UP000553632"/>
    </source>
</evidence>
<accession>A0A7J6TUG6</accession>
<evidence type="ECO:0000259" key="1">
    <source>
        <dbReference type="Pfam" id="PF24291"/>
    </source>
</evidence>
<dbReference type="PANTHER" id="PTHR46127">
    <property type="entry name" value="CILIA- AND FLAGELLA-ASSOCIATED PROTEIN 65"/>
    <property type="match status" value="1"/>
</dbReference>
<proteinExistence type="predicted"/>
<dbReference type="InterPro" id="IPR013783">
    <property type="entry name" value="Ig-like_fold"/>
</dbReference>
<dbReference type="InterPro" id="IPR056344">
    <property type="entry name" value="Ig_CFAP65-like_9th"/>
</dbReference>
<dbReference type="GO" id="GO:0031514">
    <property type="term" value="C:motile cilium"/>
    <property type="evidence" value="ECO:0007669"/>
    <property type="project" value="UniProtKB-SubCell"/>
</dbReference>
<feature type="domain" description="CFAP65-like ninth Ig-like" evidence="2">
    <location>
        <begin position="128"/>
        <end position="299"/>
    </location>
</feature>
<sequence>PQGDPPVPEDTDLSVSCKVRPEDTKGRVAPGAAQSVVFSVKTAVRGSYRFRLDVLPIRGLPDVPEVTQPSSSELSGVAPIASVIVTAECQSPVVQIGDLRIVSDNLCDSRATNADESDDGPASCRPVSALWGHMMVDDINAALRGSLKDTERDFGEREPVLGPEKKVELFDNLDDAFTLNLGCASVGASTITIYAAVTNTSDVPAKLRIIAPDDINLRGPGIPIWAHGHLDGQDMEEARHHRWVMDEHLLDIRPRQSLVEPGKTVHIKFTYRFAYVGVHVLPVVLQVEHGKHLRLYLTGTTLPRGVPRLSVRQENIVFDPVPIGRGACVHAIELSNIGGCPCTWRIRSDSIDELNKDNYNFKVLGIRPSSGFLKANSSTFLRVIFYPLEAMDYRTQVHVEVVAESSGHVDEVVLEELDFGIILPAFDPRK</sequence>
<organism evidence="3 4">
    <name type="scientific">Perkinsus olseni</name>
    <name type="common">Perkinsus atlanticus</name>
    <dbReference type="NCBI Taxonomy" id="32597"/>
    <lineage>
        <taxon>Eukaryota</taxon>
        <taxon>Sar</taxon>
        <taxon>Alveolata</taxon>
        <taxon>Perkinsozoa</taxon>
        <taxon>Perkinsea</taxon>
        <taxon>Perkinsida</taxon>
        <taxon>Perkinsidae</taxon>
        <taxon>Perkinsus</taxon>
    </lineage>
</organism>
<name>A0A7J6TUG6_PEROL</name>
<dbReference type="Pfam" id="PF24291">
    <property type="entry name" value="Ig_CFAP65"/>
    <property type="match status" value="1"/>
</dbReference>
<dbReference type="GO" id="GO:0005737">
    <property type="term" value="C:cytoplasm"/>
    <property type="evidence" value="ECO:0007669"/>
    <property type="project" value="UniProtKB-SubCell"/>
</dbReference>
<feature type="non-terminal residue" evidence="3">
    <location>
        <position position="1"/>
    </location>
</feature>